<dbReference type="Pfam" id="PF10607">
    <property type="entry name" value="CTLH"/>
    <property type="match status" value="1"/>
</dbReference>
<comment type="caution">
    <text evidence="12">The sequence shown here is derived from an EMBL/GenBank/DDBJ whole genome shotgun (WGS) entry which is preliminary data.</text>
</comment>
<dbReference type="GeneID" id="39611966"/>
<comment type="similarity">
    <text evidence="3">Belongs to the FYV10 family.</text>
</comment>
<dbReference type="PANTHER" id="PTHR12170">
    <property type="entry name" value="MACROPHAGE ERYTHROBLAST ATTACHER-RELATED"/>
    <property type="match status" value="1"/>
</dbReference>
<dbReference type="InterPro" id="IPR045098">
    <property type="entry name" value="Fyv10_fam"/>
</dbReference>
<name>A0A3M9Y665_9PEZI</name>
<evidence type="ECO:0000256" key="5">
    <source>
        <dbReference type="ARBA" id="ARBA00022723"/>
    </source>
</evidence>
<dbReference type="Proteomes" id="UP000267145">
    <property type="component" value="Unassembled WGS sequence"/>
</dbReference>
<evidence type="ECO:0000259" key="10">
    <source>
        <dbReference type="PROSITE" id="PS50897"/>
    </source>
</evidence>
<keyword evidence="4" id="KW-0963">Cytoplasm</keyword>
<dbReference type="GO" id="GO:0005634">
    <property type="term" value="C:nucleus"/>
    <property type="evidence" value="ECO:0007669"/>
    <property type="project" value="TreeGrafter"/>
</dbReference>
<keyword evidence="13" id="KW-1185">Reference proteome</keyword>
<keyword evidence="5" id="KW-0479">Metal-binding</keyword>
<evidence type="ECO:0000256" key="1">
    <source>
        <dbReference type="ARBA" id="ARBA00002343"/>
    </source>
</evidence>
<sequence>MSEPSGAHLGSAAAPWLLPPACPPQAPRALHEPPSTETSTPPPSTSDPTDVWPLGNPIQAAASPYTTSQCRPQAVAAMGDHQHSTIKHQDHVLLDQPLLRLPYELLRNNFRAAHFTVEKESTSIKALLKDTATASVNGRASPDQVLQNLDAMIAKMRGVKRKLTTYADEEARLYHQTDARIAHLGELYGMHSFDDVKYETWSRKRLDRLLVDYLLRQGYNDSAHALTAEKNMEDLVDVQTFVSMSKIQESLRRGSVAEALAWCQDNKKELRKKDSSLEFMLRFQQYVELLRSHKYLEAIAHSKKYIVPYKSVYPDQCRKAFGLLAYSNADAAANTTYATLYSPNRWTNLVDIFTNNHNELLALPRLPLLHIALSSGLSALKTPACHSSSAVASFTTTVLFSPEQYLETNAGISQSSSNEAQRWRQPQQQQDHDMHSEPSGDGARSQNPHHHHHHHQQQARPAAISSPAASCPICSTELNDLARNVPYAHHTKSHVDTDLLLLPNGNAFGKDRLEDYARKSGLEPEVEVKDLKTGATYHAEELKKVYIT</sequence>
<feature type="compositionally biased region" description="Polar residues" evidence="9">
    <location>
        <begin position="411"/>
        <end position="420"/>
    </location>
</feature>
<dbReference type="RefSeq" id="XP_028493813.1">
    <property type="nucleotide sequence ID" value="XM_028642367.1"/>
</dbReference>
<dbReference type="PANTHER" id="PTHR12170:SF2">
    <property type="entry name" value="E3 UBIQUITIN-PROTEIN TRANSFERASE MAEA"/>
    <property type="match status" value="1"/>
</dbReference>
<dbReference type="GO" id="GO:0008270">
    <property type="term" value="F:zinc ion binding"/>
    <property type="evidence" value="ECO:0007669"/>
    <property type="project" value="UniProtKB-KW"/>
</dbReference>
<keyword evidence="7" id="KW-0862">Zinc</keyword>
<dbReference type="PROSITE" id="PS51867">
    <property type="entry name" value="ZF_RING_GID"/>
    <property type="match status" value="1"/>
</dbReference>
<dbReference type="GO" id="GO:0034657">
    <property type="term" value="C:GID complex"/>
    <property type="evidence" value="ECO:0007669"/>
    <property type="project" value="TreeGrafter"/>
</dbReference>
<feature type="domain" description="RING-Gid-type" evidence="11">
    <location>
        <begin position="471"/>
        <end position="533"/>
    </location>
</feature>
<comment type="subcellular location">
    <subcellularLocation>
        <location evidence="2">Cytoplasm</location>
    </subcellularLocation>
</comment>
<keyword evidence="6 8" id="KW-0863">Zinc-finger</keyword>
<evidence type="ECO:0000313" key="12">
    <source>
        <dbReference type="EMBL" id="RNJ55655.1"/>
    </source>
</evidence>
<dbReference type="AlphaFoldDB" id="A0A3M9Y665"/>
<dbReference type="EMBL" id="RBVV01000072">
    <property type="protein sequence ID" value="RNJ55655.1"/>
    <property type="molecule type" value="Genomic_DNA"/>
</dbReference>
<dbReference type="SMART" id="SM00667">
    <property type="entry name" value="LisH"/>
    <property type="match status" value="1"/>
</dbReference>
<evidence type="ECO:0000256" key="3">
    <source>
        <dbReference type="ARBA" id="ARBA00010615"/>
    </source>
</evidence>
<evidence type="ECO:0000256" key="7">
    <source>
        <dbReference type="ARBA" id="ARBA00022833"/>
    </source>
</evidence>
<feature type="region of interest" description="Disordered" evidence="9">
    <location>
        <begin position="1"/>
        <end position="58"/>
    </location>
</feature>
<feature type="compositionally biased region" description="Basic residues" evidence="9">
    <location>
        <begin position="447"/>
        <end position="457"/>
    </location>
</feature>
<evidence type="ECO:0000256" key="9">
    <source>
        <dbReference type="SAM" id="MobiDB-lite"/>
    </source>
</evidence>
<dbReference type="STRING" id="1051616.A0A3M9Y665"/>
<feature type="compositionally biased region" description="Pro residues" evidence="9">
    <location>
        <begin position="17"/>
        <end position="26"/>
    </location>
</feature>
<dbReference type="InterPro" id="IPR013144">
    <property type="entry name" value="CRA_dom"/>
</dbReference>
<reference evidence="12 13" key="1">
    <citation type="submission" date="2018-10" db="EMBL/GenBank/DDBJ databases">
        <title>Genome sequence of Verticillium nonalfalfae VnAa140.</title>
        <authorList>
            <person name="Stajich J.E."/>
            <person name="Kasson M.T."/>
        </authorList>
    </citation>
    <scope>NUCLEOTIDE SEQUENCE [LARGE SCALE GENOMIC DNA]</scope>
    <source>
        <strain evidence="12 13">VnAa140</strain>
    </source>
</reference>
<comment type="function">
    <text evidence="1">Involved in the proteasome-dependent degradation of fructose-1,6-bisphosphatase.</text>
</comment>
<feature type="domain" description="CTLH" evidence="10">
    <location>
        <begin position="240"/>
        <end position="297"/>
    </location>
</feature>
<dbReference type="GO" id="GO:0043161">
    <property type="term" value="P:proteasome-mediated ubiquitin-dependent protein catabolic process"/>
    <property type="evidence" value="ECO:0007669"/>
    <property type="project" value="InterPro"/>
</dbReference>
<evidence type="ECO:0000256" key="6">
    <source>
        <dbReference type="ARBA" id="ARBA00022771"/>
    </source>
</evidence>
<dbReference type="InterPro" id="IPR044063">
    <property type="entry name" value="ZF_RING_GID"/>
</dbReference>
<gene>
    <name evidence="12" type="primary">FYV10</name>
    <name evidence="12" type="ORF">D7B24_008277</name>
</gene>
<organism evidence="12 13">
    <name type="scientific">Verticillium nonalfalfae</name>
    <dbReference type="NCBI Taxonomy" id="1051616"/>
    <lineage>
        <taxon>Eukaryota</taxon>
        <taxon>Fungi</taxon>
        <taxon>Dikarya</taxon>
        <taxon>Ascomycota</taxon>
        <taxon>Pezizomycotina</taxon>
        <taxon>Sordariomycetes</taxon>
        <taxon>Hypocreomycetidae</taxon>
        <taxon>Glomerellales</taxon>
        <taxon>Plectosphaerellaceae</taxon>
        <taxon>Verticillium</taxon>
    </lineage>
</organism>
<accession>A0A3M9Y665</accession>
<feature type="region of interest" description="Disordered" evidence="9">
    <location>
        <begin position="411"/>
        <end position="466"/>
    </location>
</feature>
<feature type="zinc finger region" description="RING-Gid-type" evidence="8">
    <location>
        <begin position="471"/>
        <end position="533"/>
    </location>
</feature>
<evidence type="ECO:0000259" key="11">
    <source>
        <dbReference type="PROSITE" id="PS51867"/>
    </source>
</evidence>
<dbReference type="SMART" id="SM00757">
    <property type="entry name" value="CRA"/>
    <property type="match status" value="1"/>
</dbReference>
<dbReference type="PROSITE" id="PS50897">
    <property type="entry name" value="CTLH"/>
    <property type="match status" value="1"/>
</dbReference>
<protein>
    <submittedName>
        <fullName evidence="12">GID complex subunit containing RING finger motif</fullName>
    </submittedName>
</protein>
<dbReference type="GO" id="GO:0005737">
    <property type="term" value="C:cytoplasm"/>
    <property type="evidence" value="ECO:0007669"/>
    <property type="project" value="UniProtKB-SubCell"/>
</dbReference>
<evidence type="ECO:0000256" key="2">
    <source>
        <dbReference type="ARBA" id="ARBA00004496"/>
    </source>
</evidence>
<proteinExistence type="inferred from homology"/>
<dbReference type="InterPro" id="IPR006595">
    <property type="entry name" value="CTLH_C"/>
</dbReference>
<evidence type="ECO:0000256" key="4">
    <source>
        <dbReference type="ARBA" id="ARBA00022490"/>
    </source>
</evidence>
<dbReference type="PROSITE" id="PS50896">
    <property type="entry name" value="LISH"/>
    <property type="match status" value="1"/>
</dbReference>
<dbReference type="InterPro" id="IPR006594">
    <property type="entry name" value="LisH"/>
</dbReference>
<dbReference type="InterPro" id="IPR024964">
    <property type="entry name" value="CTLH/CRA"/>
</dbReference>
<evidence type="ECO:0000256" key="8">
    <source>
        <dbReference type="PROSITE-ProRule" id="PRU01215"/>
    </source>
</evidence>
<dbReference type="SMART" id="SM00668">
    <property type="entry name" value="CTLH"/>
    <property type="match status" value="1"/>
</dbReference>
<dbReference type="GO" id="GO:0061630">
    <property type="term" value="F:ubiquitin protein ligase activity"/>
    <property type="evidence" value="ECO:0007669"/>
    <property type="project" value="InterPro"/>
</dbReference>
<evidence type="ECO:0000313" key="13">
    <source>
        <dbReference type="Proteomes" id="UP000267145"/>
    </source>
</evidence>